<keyword evidence="3" id="KW-1185">Reference proteome</keyword>
<comment type="caution">
    <text evidence="2">The sequence shown here is derived from an EMBL/GenBank/DDBJ whole genome shotgun (WGS) entry which is preliminary data.</text>
</comment>
<gene>
    <name evidence="2" type="ORF">V5799_003600</name>
</gene>
<feature type="compositionally biased region" description="Low complexity" evidence="1">
    <location>
        <begin position="41"/>
        <end position="62"/>
    </location>
</feature>
<accession>A0AAQ4D8H8</accession>
<feature type="region of interest" description="Disordered" evidence="1">
    <location>
        <begin position="1"/>
        <end position="77"/>
    </location>
</feature>
<dbReference type="EMBL" id="JARKHS020033719">
    <property type="protein sequence ID" value="KAK8758768.1"/>
    <property type="molecule type" value="Genomic_DNA"/>
</dbReference>
<sequence length="118" mass="12037">MGKAKKAGSGKKGKKGSKDQTPSKQSVDSKKQASASAENTASGAQSGSATPSASAGPGAPLGRPMLPPLVLPSDLTPELTRRPSTIYVYDWSVPSSVNGSLRSLVPLYPCPELRTAGV</sequence>
<evidence type="ECO:0000313" key="2">
    <source>
        <dbReference type="EMBL" id="KAK8758768.1"/>
    </source>
</evidence>
<reference evidence="2 3" key="1">
    <citation type="journal article" date="2023" name="Arcadia Sci">
        <title>De novo assembly of a long-read Amblyomma americanum tick genome.</title>
        <authorList>
            <person name="Chou S."/>
            <person name="Poskanzer K.E."/>
            <person name="Rollins M."/>
            <person name="Thuy-Boun P.S."/>
        </authorList>
    </citation>
    <scope>NUCLEOTIDE SEQUENCE [LARGE SCALE GENOMIC DNA]</scope>
    <source>
        <strain evidence="2">F_SG_1</strain>
        <tissue evidence="2">Salivary glands</tissue>
    </source>
</reference>
<evidence type="ECO:0000256" key="1">
    <source>
        <dbReference type="SAM" id="MobiDB-lite"/>
    </source>
</evidence>
<dbReference type="AlphaFoldDB" id="A0AAQ4D8H8"/>
<feature type="compositionally biased region" description="Polar residues" evidence="1">
    <location>
        <begin position="19"/>
        <end position="40"/>
    </location>
</feature>
<dbReference type="Proteomes" id="UP001321473">
    <property type="component" value="Unassembled WGS sequence"/>
</dbReference>
<feature type="compositionally biased region" description="Basic residues" evidence="1">
    <location>
        <begin position="1"/>
        <end position="15"/>
    </location>
</feature>
<proteinExistence type="predicted"/>
<protein>
    <submittedName>
        <fullName evidence="2">Uncharacterized protein</fullName>
    </submittedName>
</protein>
<name>A0AAQ4D8H8_AMBAM</name>
<organism evidence="2 3">
    <name type="scientific">Amblyomma americanum</name>
    <name type="common">Lone star tick</name>
    <dbReference type="NCBI Taxonomy" id="6943"/>
    <lineage>
        <taxon>Eukaryota</taxon>
        <taxon>Metazoa</taxon>
        <taxon>Ecdysozoa</taxon>
        <taxon>Arthropoda</taxon>
        <taxon>Chelicerata</taxon>
        <taxon>Arachnida</taxon>
        <taxon>Acari</taxon>
        <taxon>Parasitiformes</taxon>
        <taxon>Ixodida</taxon>
        <taxon>Ixodoidea</taxon>
        <taxon>Ixodidae</taxon>
        <taxon>Amblyomminae</taxon>
        <taxon>Amblyomma</taxon>
    </lineage>
</organism>
<evidence type="ECO:0000313" key="3">
    <source>
        <dbReference type="Proteomes" id="UP001321473"/>
    </source>
</evidence>